<dbReference type="eggNOG" id="COG0518">
    <property type="taxonomic scope" value="Bacteria"/>
</dbReference>
<organism evidence="2 3">
    <name type="scientific">Gordonia rhizosphera NBRC 16068</name>
    <dbReference type="NCBI Taxonomy" id="1108045"/>
    <lineage>
        <taxon>Bacteria</taxon>
        <taxon>Bacillati</taxon>
        <taxon>Actinomycetota</taxon>
        <taxon>Actinomycetes</taxon>
        <taxon>Mycobacteriales</taxon>
        <taxon>Gordoniaceae</taxon>
        <taxon>Gordonia</taxon>
    </lineage>
</organism>
<dbReference type="CDD" id="cd01741">
    <property type="entry name" value="GATase1_1"/>
    <property type="match status" value="1"/>
</dbReference>
<feature type="domain" description="Glutamine amidotransferase" evidence="1">
    <location>
        <begin position="21"/>
        <end position="177"/>
    </location>
</feature>
<reference evidence="2 3" key="1">
    <citation type="submission" date="2012-08" db="EMBL/GenBank/DDBJ databases">
        <title>Whole genome shotgun sequence of Gordonia rhizosphera NBRC 16068.</title>
        <authorList>
            <person name="Takarada H."/>
            <person name="Isaki S."/>
            <person name="Hosoyama A."/>
            <person name="Tsuchikane K."/>
            <person name="Katsumata H."/>
            <person name="Baba S."/>
            <person name="Ohji S."/>
            <person name="Yamazaki S."/>
            <person name="Fujita N."/>
        </authorList>
    </citation>
    <scope>NUCLEOTIDE SEQUENCE [LARGE SCALE GENOMIC DNA]</scope>
    <source>
        <strain evidence="2 3">NBRC 16068</strain>
    </source>
</reference>
<dbReference type="InterPro" id="IPR044992">
    <property type="entry name" value="ChyE-like"/>
</dbReference>
<dbReference type="Pfam" id="PF00117">
    <property type="entry name" value="GATase"/>
    <property type="match status" value="1"/>
</dbReference>
<dbReference type="OrthoDB" id="5196541at2"/>
<evidence type="ECO:0000313" key="2">
    <source>
        <dbReference type="EMBL" id="GAB90755.1"/>
    </source>
</evidence>
<evidence type="ECO:0000259" key="1">
    <source>
        <dbReference type="Pfam" id="PF00117"/>
    </source>
</evidence>
<dbReference type="PANTHER" id="PTHR42695">
    <property type="entry name" value="GLUTAMINE AMIDOTRANSFERASE YLR126C-RELATED"/>
    <property type="match status" value="1"/>
</dbReference>
<name>K6VV39_9ACTN</name>
<evidence type="ECO:0000313" key="3">
    <source>
        <dbReference type="Proteomes" id="UP000008363"/>
    </source>
</evidence>
<dbReference type="STRING" id="1108045.GORHZ_117_00180"/>
<dbReference type="AlphaFoldDB" id="K6VV39"/>
<dbReference type="EMBL" id="BAHC01000117">
    <property type="protein sequence ID" value="GAB90755.1"/>
    <property type="molecule type" value="Genomic_DNA"/>
</dbReference>
<proteinExistence type="predicted"/>
<dbReference type="Proteomes" id="UP000008363">
    <property type="component" value="Unassembled WGS sequence"/>
</dbReference>
<dbReference type="SUPFAM" id="SSF52317">
    <property type="entry name" value="Class I glutamine amidotransferase-like"/>
    <property type="match status" value="1"/>
</dbReference>
<protein>
    <recommendedName>
        <fullName evidence="1">Glutamine amidotransferase domain-containing protein</fullName>
    </recommendedName>
</protein>
<dbReference type="PROSITE" id="PS51273">
    <property type="entry name" value="GATASE_TYPE_1"/>
    <property type="match status" value="1"/>
</dbReference>
<dbReference type="Gene3D" id="3.40.50.880">
    <property type="match status" value="1"/>
</dbReference>
<accession>K6VV39</accession>
<dbReference type="PANTHER" id="PTHR42695:SF5">
    <property type="entry name" value="GLUTAMINE AMIDOTRANSFERASE YLR126C-RELATED"/>
    <property type="match status" value="1"/>
</dbReference>
<keyword evidence="3" id="KW-1185">Reference proteome</keyword>
<dbReference type="InterPro" id="IPR017926">
    <property type="entry name" value="GATASE"/>
</dbReference>
<sequence>MNRRALALVHNVLPEYRRAIVGTLLPAMESRGFLVEIRAADEGEALPAPGEVDLIVVTGSADSVHDETLAWVEPERQYLQDAVATEVPILGVCFGGQILAAALGGWVAPSAHPEHGFTPVRTTRPGLVATGPWMQYHYDTISLPDVVDVIAENDAGVQAFVSGPHLGVQFHPEISPECFAAWRDGFSGTKGDMSDHGVDLGGLARAIAANAEIAARDCDLLFERFLDHAGLGESTVL</sequence>
<comment type="caution">
    <text evidence="2">The sequence shown here is derived from an EMBL/GenBank/DDBJ whole genome shotgun (WGS) entry which is preliminary data.</text>
</comment>
<dbReference type="GO" id="GO:0005829">
    <property type="term" value="C:cytosol"/>
    <property type="evidence" value="ECO:0007669"/>
    <property type="project" value="TreeGrafter"/>
</dbReference>
<dbReference type="InterPro" id="IPR029062">
    <property type="entry name" value="Class_I_gatase-like"/>
</dbReference>
<gene>
    <name evidence="2" type="ORF">GORHZ_117_00180</name>
</gene>